<sequence length="338" mass="36940">MRKLLGVAAILWSGILSAEAATPIAKYSMGAVPNTGNMIMFVALDKGFFTKHGIDAKVMLRDTGLALSKSLQAGELDLSVAAMANIPVALERGLKARAVVGYTGAAYTQSADDGMLAIVVRPGSGINSLADLKGKKVGVIFGAMNDFYLQEVLKKHNIPLSVLDRVNVTTSNAVSLFDVGGVGAIVMFEPFNTMMLDKVKGSKVIVRGGGHVCFCSALHGLPERIYKDRGVTQRVVDATSEAAYFVRDPRNLDEISQIASRYIRGLDPDIVKRTHKFWGFDTRIGKNTYKAFNVAVQQLIAQKKMKAPFDPEKYYDTTFIRRTMERHPEWFKDLPGGS</sequence>
<evidence type="ECO:0000313" key="4">
    <source>
        <dbReference type="Proteomes" id="UP000782312"/>
    </source>
</evidence>
<dbReference type="Pfam" id="PF09084">
    <property type="entry name" value="NMT1"/>
    <property type="match status" value="1"/>
</dbReference>
<organism evidence="3 4">
    <name type="scientific">Tectimicrobiota bacterium</name>
    <dbReference type="NCBI Taxonomy" id="2528274"/>
    <lineage>
        <taxon>Bacteria</taxon>
        <taxon>Pseudomonadati</taxon>
        <taxon>Nitrospinota/Tectimicrobiota group</taxon>
        <taxon>Candidatus Tectimicrobiota</taxon>
    </lineage>
</organism>
<accession>A0A932I3U5</accession>
<dbReference type="Gene3D" id="3.40.190.10">
    <property type="entry name" value="Periplasmic binding protein-like II"/>
    <property type="match status" value="3"/>
</dbReference>
<dbReference type="EMBL" id="JACPUR010000041">
    <property type="protein sequence ID" value="MBI3129573.1"/>
    <property type="molecule type" value="Genomic_DNA"/>
</dbReference>
<dbReference type="Proteomes" id="UP000782312">
    <property type="component" value="Unassembled WGS sequence"/>
</dbReference>
<proteinExistence type="predicted"/>
<dbReference type="AlphaFoldDB" id="A0A932I3U5"/>
<comment type="caution">
    <text evidence="3">The sequence shown here is derived from an EMBL/GenBank/DDBJ whole genome shotgun (WGS) entry which is preliminary data.</text>
</comment>
<evidence type="ECO:0000256" key="1">
    <source>
        <dbReference type="SAM" id="SignalP"/>
    </source>
</evidence>
<dbReference type="SUPFAM" id="SSF53850">
    <property type="entry name" value="Periplasmic binding protein-like II"/>
    <property type="match status" value="1"/>
</dbReference>
<name>A0A932I3U5_UNCTE</name>
<feature type="domain" description="SsuA/THI5-like" evidence="2">
    <location>
        <begin position="35"/>
        <end position="246"/>
    </location>
</feature>
<dbReference type="InterPro" id="IPR015168">
    <property type="entry name" value="SsuA/THI5"/>
</dbReference>
<dbReference type="PANTHER" id="PTHR30024">
    <property type="entry name" value="ALIPHATIC SULFONATES-BINDING PROTEIN-RELATED"/>
    <property type="match status" value="1"/>
</dbReference>
<reference evidence="3" key="1">
    <citation type="submission" date="2020-07" db="EMBL/GenBank/DDBJ databases">
        <title>Huge and variable diversity of episymbiotic CPR bacteria and DPANN archaea in groundwater ecosystems.</title>
        <authorList>
            <person name="He C.Y."/>
            <person name="Keren R."/>
            <person name="Whittaker M."/>
            <person name="Farag I.F."/>
            <person name="Doudna J."/>
            <person name="Cate J.H.D."/>
            <person name="Banfield J.F."/>
        </authorList>
    </citation>
    <scope>NUCLEOTIDE SEQUENCE</scope>
    <source>
        <strain evidence="3">NC_groundwater_763_Ag_S-0.2um_68_21</strain>
    </source>
</reference>
<protein>
    <submittedName>
        <fullName evidence="3">ABC transporter substrate-binding protein</fullName>
    </submittedName>
</protein>
<keyword evidence="1" id="KW-0732">Signal</keyword>
<evidence type="ECO:0000259" key="2">
    <source>
        <dbReference type="Pfam" id="PF09084"/>
    </source>
</evidence>
<feature type="chain" id="PRO_5036828362" evidence="1">
    <location>
        <begin position="21"/>
        <end position="338"/>
    </location>
</feature>
<feature type="signal peptide" evidence="1">
    <location>
        <begin position="1"/>
        <end position="20"/>
    </location>
</feature>
<evidence type="ECO:0000313" key="3">
    <source>
        <dbReference type="EMBL" id="MBI3129573.1"/>
    </source>
</evidence>
<gene>
    <name evidence="3" type="ORF">HYZ11_18345</name>
</gene>